<keyword evidence="2" id="KW-1185">Reference proteome</keyword>
<sequence>MFMHLGNCYVVLPRHVAGADYFPRINLSTSAPVVSGTGTVIRPFWEGIDLALAVASEAMRPRCTAELEDLTPSRAAQAASIAQLLRLMPDGSEERVQILVKDRSYLTFDGQVSDTDGAEIAQGTSGAFAFSGTDPIGMAITSDDTQRATFMRAEEIRLNIGRYLSQSGSATRPERIGIPSETSQLSEGALPLTLVSASVPAIGPSQAPENMLSDGLFVFAPSQRMIFDFRFEPDEAHPLSRLRITSPSDGDYAVPKNVLVQVAIDAEGSSFRTYQRRQVGPDGVLDTGNIAQRFVRRLRVIVLDAWGDGLIAIDNVSAW</sequence>
<reference evidence="1 2" key="1">
    <citation type="submission" date="2020-08" db="EMBL/GenBank/DDBJ databases">
        <title>Genome sequence of Rhodobacteraceae bacterium Lw-13e.</title>
        <authorList>
            <person name="Poehlein A."/>
            <person name="Wolter L."/>
            <person name="Daniel R."/>
            <person name="Brinkhoff T."/>
        </authorList>
    </citation>
    <scope>NUCLEOTIDE SEQUENCE [LARGE SCALE GENOMIC DNA]</scope>
    <source>
        <strain evidence="1 2">Lw-13e</strain>
    </source>
</reference>
<evidence type="ECO:0000313" key="2">
    <source>
        <dbReference type="Proteomes" id="UP000283786"/>
    </source>
</evidence>
<dbReference type="KEGG" id="palw:PSAL_020740"/>
<dbReference type="AlphaFoldDB" id="A0A418SLC6"/>
<protein>
    <submittedName>
        <fullName evidence="1">Uncharacterized protein</fullName>
    </submittedName>
</protein>
<proteinExistence type="predicted"/>
<evidence type="ECO:0000313" key="1">
    <source>
        <dbReference type="EMBL" id="QPM90832.1"/>
    </source>
</evidence>
<organism evidence="1 2">
    <name type="scientific">Pseudooceanicola algae</name>
    <dbReference type="NCBI Taxonomy" id="1537215"/>
    <lineage>
        <taxon>Bacteria</taxon>
        <taxon>Pseudomonadati</taxon>
        <taxon>Pseudomonadota</taxon>
        <taxon>Alphaproteobacteria</taxon>
        <taxon>Rhodobacterales</taxon>
        <taxon>Paracoccaceae</taxon>
        <taxon>Pseudooceanicola</taxon>
    </lineage>
</organism>
<dbReference type="EMBL" id="CP060436">
    <property type="protein sequence ID" value="QPM90832.1"/>
    <property type="molecule type" value="Genomic_DNA"/>
</dbReference>
<gene>
    <name evidence="1" type="ORF">PSAL_020740</name>
</gene>
<accession>A0A418SLC6</accession>
<name>A0A418SLC6_9RHOB</name>
<dbReference type="Proteomes" id="UP000283786">
    <property type="component" value="Chromosome"/>
</dbReference>